<evidence type="ECO:0000256" key="1">
    <source>
        <dbReference type="SAM" id="MobiDB-lite"/>
    </source>
</evidence>
<evidence type="ECO:0000313" key="3">
    <source>
        <dbReference type="Proteomes" id="UP001515480"/>
    </source>
</evidence>
<keyword evidence="3" id="KW-1185">Reference proteome</keyword>
<gene>
    <name evidence="2" type="ORF">AB1Y20_017199</name>
</gene>
<dbReference type="Proteomes" id="UP001515480">
    <property type="component" value="Unassembled WGS sequence"/>
</dbReference>
<reference evidence="2 3" key="1">
    <citation type="journal article" date="2024" name="Science">
        <title>Giant polyketide synthase enzymes in the biosynthesis of giant marine polyether toxins.</title>
        <authorList>
            <person name="Fallon T.R."/>
            <person name="Shende V.V."/>
            <person name="Wierzbicki I.H."/>
            <person name="Pendleton A.L."/>
            <person name="Watervoot N.F."/>
            <person name="Auber R.P."/>
            <person name="Gonzalez D.J."/>
            <person name="Wisecaver J.H."/>
            <person name="Moore B.S."/>
        </authorList>
    </citation>
    <scope>NUCLEOTIDE SEQUENCE [LARGE SCALE GENOMIC DNA]</scope>
    <source>
        <strain evidence="2 3">12B1</strain>
    </source>
</reference>
<evidence type="ECO:0000313" key="2">
    <source>
        <dbReference type="EMBL" id="KAL1493494.1"/>
    </source>
</evidence>
<name>A0AB34IBX4_PRYPA</name>
<comment type="caution">
    <text evidence="2">The sequence shown here is derived from an EMBL/GenBank/DDBJ whole genome shotgun (WGS) entry which is preliminary data.</text>
</comment>
<dbReference type="EMBL" id="JBGBPQ010000034">
    <property type="protein sequence ID" value="KAL1493494.1"/>
    <property type="molecule type" value="Genomic_DNA"/>
</dbReference>
<feature type="region of interest" description="Disordered" evidence="1">
    <location>
        <begin position="106"/>
        <end position="125"/>
    </location>
</feature>
<sequence>MGLREEYATIKQARRDGTLKPAPPPPPPKLWVASRFARDKDAPYSSLGERYNSREPSTIAYSFGHCTLEASLKASIPKHTSNGMTVVSPGPQAYTLKGTFGPRSAQFHESKARRGPSPGFGTDLRQSDLLRDLKSRGQPVDKEMELVRLHSTINTFTRGRQSYRIDTT</sequence>
<dbReference type="AlphaFoldDB" id="A0AB34IBX4"/>
<organism evidence="2 3">
    <name type="scientific">Prymnesium parvum</name>
    <name type="common">Toxic golden alga</name>
    <dbReference type="NCBI Taxonomy" id="97485"/>
    <lineage>
        <taxon>Eukaryota</taxon>
        <taxon>Haptista</taxon>
        <taxon>Haptophyta</taxon>
        <taxon>Prymnesiophyceae</taxon>
        <taxon>Prymnesiales</taxon>
        <taxon>Prymnesiaceae</taxon>
        <taxon>Prymnesium</taxon>
    </lineage>
</organism>
<feature type="region of interest" description="Disordered" evidence="1">
    <location>
        <begin position="1"/>
        <end position="32"/>
    </location>
</feature>
<accession>A0AB34IBX4</accession>
<proteinExistence type="predicted"/>
<feature type="compositionally biased region" description="Basic and acidic residues" evidence="1">
    <location>
        <begin position="1"/>
        <end position="18"/>
    </location>
</feature>
<protein>
    <submittedName>
        <fullName evidence="2">Uncharacterized protein</fullName>
    </submittedName>
</protein>